<dbReference type="OrthoDB" id="9977941at2759"/>
<name>A0A1V8SYE5_9PEZI</name>
<dbReference type="InParanoid" id="A0A1V8SYE5"/>
<gene>
    <name evidence="2" type="ORF">B0A48_10795</name>
</gene>
<organism evidence="2 3">
    <name type="scientific">Cryoendolithus antarcticus</name>
    <dbReference type="NCBI Taxonomy" id="1507870"/>
    <lineage>
        <taxon>Eukaryota</taxon>
        <taxon>Fungi</taxon>
        <taxon>Dikarya</taxon>
        <taxon>Ascomycota</taxon>
        <taxon>Pezizomycotina</taxon>
        <taxon>Dothideomycetes</taxon>
        <taxon>Dothideomycetidae</taxon>
        <taxon>Cladosporiales</taxon>
        <taxon>Cladosporiaceae</taxon>
        <taxon>Cryoendolithus</taxon>
    </lineage>
</organism>
<dbReference type="Proteomes" id="UP000192596">
    <property type="component" value="Unassembled WGS sequence"/>
</dbReference>
<dbReference type="EMBL" id="NAJO01000022">
    <property type="protein sequence ID" value="OQO04185.1"/>
    <property type="molecule type" value="Genomic_DNA"/>
</dbReference>
<dbReference type="Gene3D" id="2.120.10.30">
    <property type="entry name" value="TolB, C-terminal domain"/>
    <property type="match status" value="1"/>
</dbReference>
<dbReference type="InterPro" id="IPR052998">
    <property type="entry name" value="Hetero-Diels-Alderase-like"/>
</dbReference>
<evidence type="ECO:0000313" key="3">
    <source>
        <dbReference type="Proteomes" id="UP000192596"/>
    </source>
</evidence>
<sequence>MFSSIAILSGFVSVTLALNKAALPLPVTEIFQFPRGSYIEALQFRPNGKLLGNLLAPEASIYQFDVVEKSARKVVSIPSVNGLYGLTEGLPDQYYAAGGNFSLRASTRQAGSFGIFHVNLTSFDHTGLATVEEVSHFANATPNGLWTLNAKTGIILAADATNGVVYRVNVNTGVNEITVSDPLMKPPANASTYPSPNGIAVRDGYLYFTNTGAGTFGRVPITAAGVQTGPAQLVAVTAGGNPGGDDWTFDAAGNVFLGENPNNWVSVLPKGSKTPVIIAGGPNSTAVLGPNTVRFGVSKLDKSRGGLYIGTSGGLPQYRSGNFTNGGGVYRIDTAVLDL</sequence>
<evidence type="ECO:0000256" key="1">
    <source>
        <dbReference type="SAM" id="SignalP"/>
    </source>
</evidence>
<dbReference type="SUPFAM" id="SSF63829">
    <property type="entry name" value="Calcium-dependent phosphotriesterase"/>
    <property type="match status" value="1"/>
</dbReference>
<evidence type="ECO:0000313" key="2">
    <source>
        <dbReference type="EMBL" id="OQO04185.1"/>
    </source>
</evidence>
<accession>A0A1V8SYE5</accession>
<comment type="caution">
    <text evidence="2">The sequence shown here is derived from an EMBL/GenBank/DDBJ whole genome shotgun (WGS) entry which is preliminary data.</text>
</comment>
<dbReference type="PANTHER" id="PTHR42060:SF1">
    <property type="entry name" value="NHL REPEAT-CONTAINING PROTEIN"/>
    <property type="match status" value="1"/>
</dbReference>
<dbReference type="PANTHER" id="PTHR42060">
    <property type="entry name" value="NHL REPEAT-CONTAINING PROTEIN-RELATED"/>
    <property type="match status" value="1"/>
</dbReference>
<dbReference type="AlphaFoldDB" id="A0A1V8SYE5"/>
<keyword evidence="3" id="KW-1185">Reference proteome</keyword>
<feature type="signal peptide" evidence="1">
    <location>
        <begin position="1"/>
        <end position="17"/>
    </location>
</feature>
<reference evidence="3" key="1">
    <citation type="submission" date="2017-03" db="EMBL/GenBank/DDBJ databases">
        <title>Genomes of endolithic fungi from Antarctica.</title>
        <authorList>
            <person name="Coleine C."/>
            <person name="Masonjones S."/>
            <person name="Stajich J.E."/>
        </authorList>
    </citation>
    <scope>NUCLEOTIDE SEQUENCE [LARGE SCALE GENOMIC DNA]</scope>
    <source>
        <strain evidence="3">CCFEE 5527</strain>
    </source>
</reference>
<evidence type="ECO:0008006" key="4">
    <source>
        <dbReference type="Google" id="ProtNLM"/>
    </source>
</evidence>
<protein>
    <recommendedName>
        <fullName evidence="4">SMP-30/Gluconolactonase/LRE-like region domain-containing protein</fullName>
    </recommendedName>
</protein>
<dbReference type="InterPro" id="IPR011042">
    <property type="entry name" value="6-blade_b-propeller_TolB-like"/>
</dbReference>
<keyword evidence="1" id="KW-0732">Signal</keyword>
<dbReference type="STRING" id="1507870.A0A1V8SYE5"/>
<proteinExistence type="predicted"/>
<feature type="chain" id="PRO_5013342897" description="SMP-30/Gluconolactonase/LRE-like region domain-containing protein" evidence="1">
    <location>
        <begin position="18"/>
        <end position="339"/>
    </location>
</feature>